<comment type="caution">
    <text evidence="1">The sequence shown here is derived from an EMBL/GenBank/DDBJ whole genome shotgun (WGS) entry which is preliminary data.</text>
</comment>
<keyword evidence="2" id="KW-1185">Reference proteome</keyword>
<evidence type="ECO:0000313" key="1">
    <source>
        <dbReference type="EMBL" id="MFD0688134.1"/>
    </source>
</evidence>
<accession>A0ABW2XP77</accession>
<proteinExistence type="predicted"/>
<sequence length="475" mass="51822">MPDLIVPPPDWPRLFPWLRPAVVKILLYADGGIRFDGGPFLGLQQVISTLTSSHYPWVRFEVTTAHRRADPSTPNQNLTLDRALELDAFDELWLYSIESAPQLAGAELDAVTAFMNGRAGGVLITGDHANLGMAMGSLPRAGKMRRLPAPDAAPPGWNTTLRSGADTAFQFDDQSDSTPQPLRLRRRWAGPFLTAPHPLLCSPAGPIDIFPDHQHEGEAVAPAMPPQPTPEWPAGAVPQVVAWGTIVDPSSNTPGREVGVLSAYEGHAATVGRIVADSTWHHHFDINLRGLPGVPDRTGFTDPVTHGWLPQFRKIEHFFVNSAIWLAPPGRQAAMRAARWWQALWSDPVIELAGQSLPVQSLGRAAVDALGRYAPQCLVFDLVWHLVPIRLQKAFQILIDKGDPPPLFEIVAGVALARLITEFKVSGSAPLPDDQPRAEQVEEILRSVPGLAVGHLVEMQKHALEDAEELSRTVG</sequence>
<name>A0ABW2XP77_9ACTN</name>
<evidence type="ECO:0000313" key="2">
    <source>
        <dbReference type="Proteomes" id="UP001597063"/>
    </source>
</evidence>
<organism evidence="1 2">
    <name type="scientific">Actinomadura fibrosa</name>
    <dbReference type="NCBI Taxonomy" id="111802"/>
    <lineage>
        <taxon>Bacteria</taxon>
        <taxon>Bacillati</taxon>
        <taxon>Actinomycetota</taxon>
        <taxon>Actinomycetes</taxon>
        <taxon>Streptosporangiales</taxon>
        <taxon>Thermomonosporaceae</taxon>
        <taxon>Actinomadura</taxon>
    </lineage>
</organism>
<dbReference type="EMBL" id="JBHTGP010000013">
    <property type="protein sequence ID" value="MFD0688134.1"/>
    <property type="molecule type" value="Genomic_DNA"/>
</dbReference>
<gene>
    <name evidence="1" type="ORF">ACFQZM_26825</name>
</gene>
<dbReference type="Proteomes" id="UP001597063">
    <property type="component" value="Unassembled WGS sequence"/>
</dbReference>
<dbReference type="RefSeq" id="WP_131759094.1">
    <property type="nucleotide sequence ID" value="NZ_CAACUY010000068.1"/>
</dbReference>
<protein>
    <recommendedName>
        <fullName evidence="3">ThuA-like domain-containing protein</fullName>
    </recommendedName>
</protein>
<reference evidence="2" key="1">
    <citation type="journal article" date="2019" name="Int. J. Syst. Evol. Microbiol.">
        <title>The Global Catalogue of Microorganisms (GCM) 10K type strain sequencing project: providing services to taxonomists for standard genome sequencing and annotation.</title>
        <authorList>
            <consortium name="The Broad Institute Genomics Platform"/>
            <consortium name="The Broad Institute Genome Sequencing Center for Infectious Disease"/>
            <person name="Wu L."/>
            <person name="Ma J."/>
        </authorList>
    </citation>
    <scope>NUCLEOTIDE SEQUENCE [LARGE SCALE GENOMIC DNA]</scope>
    <source>
        <strain evidence="2">JCM 9371</strain>
    </source>
</reference>
<evidence type="ECO:0008006" key="3">
    <source>
        <dbReference type="Google" id="ProtNLM"/>
    </source>
</evidence>